<dbReference type="InterPro" id="IPR029061">
    <property type="entry name" value="THDP-binding"/>
</dbReference>
<dbReference type="FunFam" id="1.10.287.1150:FF:000001">
    <property type="entry name" value="2-oxoglutarate dehydrogenase, mitochondrial isoform X1"/>
    <property type="match status" value="1"/>
</dbReference>
<dbReference type="SMART" id="SM00861">
    <property type="entry name" value="Transket_pyr"/>
    <property type="match status" value="1"/>
</dbReference>
<keyword evidence="10" id="KW-0560">Oxidoreductase</keyword>
<comment type="cofactor">
    <cofactor evidence="2">
        <name>thiamine diphosphate</name>
        <dbReference type="ChEBI" id="CHEBI:58937"/>
    </cofactor>
</comment>
<dbReference type="PANTHER" id="PTHR23152">
    <property type="entry name" value="2-OXOGLUTARATE DEHYDROGENASE"/>
    <property type="match status" value="1"/>
</dbReference>
<comment type="cofactor">
    <cofactor evidence="1">
        <name>Mg(2+)</name>
        <dbReference type="ChEBI" id="CHEBI:18420"/>
    </cofactor>
</comment>
<dbReference type="FunFam" id="3.40.50.970:FF:000002">
    <property type="entry name" value="2-oxoglutarate dehydrogenase, E1 component"/>
    <property type="match status" value="1"/>
</dbReference>
<dbReference type="Gene3D" id="3.40.50.12470">
    <property type="match status" value="1"/>
</dbReference>
<evidence type="ECO:0000256" key="14">
    <source>
        <dbReference type="ARBA" id="ARBA00051042"/>
    </source>
</evidence>
<keyword evidence="7" id="KW-0106">Calcium</keyword>
<keyword evidence="6" id="KW-0479">Metal-binding</keyword>
<evidence type="ECO:0000256" key="18">
    <source>
        <dbReference type="ARBA" id="ARBA00079737"/>
    </source>
</evidence>
<keyword evidence="9" id="KW-0809">Transit peptide</keyword>
<dbReference type="PIRSF" id="PIRSF000157">
    <property type="entry name" value="Oxoglu_dh_E1"/>
    <property type="match status" value="1"/>
</dbReference>
<dbReference type="GO" id="GO:0030976">
    <property type="term" value="F:thiamine pyrophosphate binding"/>
    <property type="evidence" value="ECO:0007669"/>
    <property type="project" value="InterPro"/>
</dbReference>
<comment type="subcellular location">
    <subcellularLocation>
        <location evidence="3">Mitochondrion matrix</location>
    </subcellularLocation>
</comment>
<reference evidence="20" key="2">
    <citation type="submission" date="2025-09" db="UniProtKB">
        <authorList>
            <consortium name="Ensembl"/>
        </authorList>
    </citation>
    <scope>IDENTIFICATION</scope>
</reference>
<evidence type="ECO:0000256" key="2">
    <source>
        <dbReference type="ARBA" id="ARBA00001964"/>
    </source>
</evidence>
<evidence type="ECO:0000256" key="1">
    <source>
        <dbReference type="ARBA" id="ARBA00001946"/>
    </source>
</evidence>
<dbReference type="InterPro" id="IPR032106">
    <property type="entry name" value="2-oxogl_dehyd_N"/>
</dbReference>
<comment type="function">
    <text evidence="15">2-oxoglutarate dehydrogenase (E1-like) component of the 2-oxoglutarate dehydrogenase multienzyme complex (OGDHC) which mediates the decarboxylation of alpha-ketoglutarate in the tricarboxylic acid cycle. The OGDHC complex catalyzes the overall conversion of 2-oxoglutarate to succinyl-CoA and CO(2) while reducing NAD(+) to NADH. The OGDHC complex is mainly active in the mitochondrion. Involved in the inhibition of cell proliferation and in apoptosis.</text>
</comment>
<dbReference type="PANTHER" id="PTHR23152:SF5">
    <property type="entry name" value="2-OXOGLUTARATE DEHYDROGENASE-LIKE, MITOCHONDRIAL"/>
    <property type="match status" value="1"/>
</dbReference>
<name>A0A8B9RWS9_9AVES</name>
<dbReference type="InterPro" id="IPR005475">
    <property type="entry name" value="Transketolase-like_Pyr-bd"/>
</dbReference>
<dbReference type="GO" id="GO:0006096">
    <property type="term" value="P:glycolytic process"/>
    <property type="evidence" value="ECO:0007669"/>
    <property type="project" value="UniProtKB-KW"/>
</dbReference>
<reference evidence="20" key="1">
    <citation type="submission" date="2025-08" db="UniProtKB">
        <authorList>
            <consortium name="Ensembl"/>
        </authorList>
    </citation>
    <scope>IDENTIFICATION</scope>
</reference>
<keyword evidence="11" id="KW-0786">Thiamine pyrophosphate</keyword>
<dbReference type="CDD" id="cd02016">
    <property type="entry name" value="TPP_E1_OGDC_like"/>
    <property type="match status" value="1"/>
</dbReference>
<evidence type="ECO:0000313" key="20">
    <source>
        <dbReference type="Ensembl" id="ENSANIP00000014701.1"/>
    </source>
</evidence>
<dbReference type="Pfam" id="PF00676">
    <property type="entry name" value="E1_dh"/>
    <property type="match status" value="1"/>
</dbReference>
<organism evidence="20 21">
    <name type="scientific">Accipiter nisus</name>
    <name type="common">Eurasian sparrowhawk</name>
    <dbReference type="NCBI Taxonomy" id="211598"/>
    <lineage>
        <taxon>Eukaryota</taxon>
        <taxon>Metazoa</taxon>
        <taxon>Chordata</taxon>
        <taxon>Craniata</taxon>
        <taxon>Vertebrata</taxon>
        <taxon>Euteleostomi</taxon>
        <taxon>Archelosauria</taxon>
        <taxon>Archosauria</taxon>
        <taxon>Dinosauria</taxon>
        <taxon>Saurischia</taxon>
        <taxon>Theropoda</taxon>
        <taxon>Coelurosauria</taxon>
        <taxon>Aves</taxon>
        <taxon>Neognathae</taxon>
        <taxon>Neoaves</taxon>
        <taxon>Telluraves</taxon>
        <taxon>Accipitrimorphae</taxon>
        <taxon>Accipitriformes</taxon>
        <taxon>Accipitridae</taxon>
        <taxon>Accipitrinae</taxon>
        <taxon>Accipiter</taxon>
    </lineage>
</organism>
<evidence type="ECO:0000256" key="3">
    <source>
        <dbReference type="ARBA" id="ARBA00004305"/>
    </source>
</evidence>
<dbReference type="GO" id="GO:0006099">
    <property type="term" value="P:tricarboxylic acid cycle"/>
    <property type="evidence" value="ECO:0007669"/>
    <property type="project" value="TreeGrafter"/>
</dbReference>
<dbReference type="Proteomes" id="UP000694541">
    <property type="component" value="Unplaced"/>
</dbReference>
<evidence type="ECO:0000256" key="15">
    <source>
        <dbReference type="ARBA" id="ARBA00059442"/>
    </source>
</evidence>
<dbReference type="GO" id="GO:0046872">
    <property type="term" value="F:metal ion binding"/>
    <property type="evidence" value="ECO:0007669"/>
    <property type="project" value="UniProtKB-KW"/>
</dbReference>
<evidence type="ECO:0000256" key="4">
    <source>
        <dbReference type="ARBA" id="ARBA00006936"/>
    </source>
</evidence>
<evidence type="ECO:0000256" key="6">
    <source>
        <dbReference type="ARBA" id="ARBA00022723"/>
    </source>
</evidence>
<evidence type="ECO:0000259" key="19">
    <source>
        <dbReference type="SMART" id="SM00861"/>
    </source>
</evidence>
<evidence type="ECO:0000256" key="5">
    <source>
        <dbReference type="ARBA" id="ARBA00012280"/>
    </source>
</evidence>
<dbReference type="Pfam" id="PF16078">
    <property type="entry name" value="2-oxogl_dehyd_N"/>
    <property type="match status" value="1"/>
</dbReference>
<dbReference type="SUPFAM" id="SSF52518">
    <property type="entry name" value="Thiamin diphosphate-binding fold (THDP-binding)"/>
    <property type="match status" value="2"/>
</dbReference>
<evidence type="ECO:0000256" key="13">
    <source>
        <dbReference type="ARBA" id="ARBA00023152"/>
    </source>
</evidence>
<keyword evidence="12" id="KW-0496">Mitochondrion</keyword>
<evidence type="ECO:0000256" key="12">
    <source>
        <dbReference type="ARBA" id="ARBA00023128"/>
    </source>
</evidence>
<dbReference type="Gene3D" id="1.10.287.1150">
    <property type="entry name" value="TPP helical domain"/>
    <property type="match status" value="1"/>
</dbReference>
<evidence type="ECO:0000256" key="16">
    <source>
        <dbReference type="ARBA" id="ARBA00068875"/>
    </source>
</evidence>
<evidence type="ECO:0000256" key="7">
    <source>
        <dbReference type="ARBA" id="ARBA00022837"/>
    </source>
</evidence>
<feature type="domain" description="Transketolase-like pyrimidine-binding" evidence="19">
    <location>
        <begin position="593"/>
        <end position="806"/>
    </location>
</feature>
<dbReference type="AlphaFoldDB" id="A0A8B9RWS9"/>
<comment type="similarity">
    <text evidence="4">Belongs to the alpha-ketoglutarate dehydrogenase family.</text>
</comment>
<sequence length="822" mass="93484">MNHLKLFVAPLKWHGIKLLEKQDIARRVFLHGQRYVSSGTSEPFLSASNSNYVEEMYYAWLENPKSVHKSWDVFFQNANAGQAYDPHLPDQLERKASFLQSHGLAQTPGKAEKLVEDHLAVQSLIRAYQIRGHHVAQLDPLGILDADLDSFVPSDLITTIDKLGFYGLHESDLDKVFQLPTTTFIGGSENSLSLREIIKRLENTYCQHIGLEFMFINDVEQCQWIRQKFETPGVMKFTNEEKRTLLARLVRSMRGRLNVLANVIRKELEQIFCQFDPKLEAADEGSGDVKYHLGMYHERINRATNKKITLSLMANPSHLEAVDPVVQGKTKAEQFYRGDTAGKKVMSILLHGDAAFAGQGVVYETFHLSDLPSYTTNGTIHVVVNNQIGFTTDPRMARSSPYPTDVARVVNAPIFHVNADDPEAVMYVCSVAAEWRNTFNKDVVVDLVCYRRRGHNEMDEPMFTQPLMYKQIHKQVPVLKKYADKLIADGTVTLQEFEEEIAKYDRICEEAYTRSKDNKILHIKHWLDSPWPGFFNVDGEPKSMSCPPTGISEDLLTHIGNVASSVPVKDFKIHAGLSRILRARLEMTKNRVVDWALAEYMAFGSFLKEGIHVRLSGQDVERGTFSHRHHVLHDQEVDKRTCVPMNHLWEQQAPYTVCNSSLSEYGVLGFELGFAMASPNALVCWEAQFGDFHNTAQCIIDQFISSGQAKWVRHNGIVLLLPHGMEGMGPEHSSARPERFLQMSNDDSDAYPEFSEQFEVSQLYECNWIVVNCSTPANYFHVLRRQILLPFRKPLIILTPKSLLRHPEAKSSFDEMVSGRSP</sequence>
<keyword evidence="13" id="KW-0324">Glycolysis</keyword>
<keyword evidence="8" id="KW-0460">Magnesium</keyword>
<dbReference type="Ensembl" id="ENSANIT00000015211.1">
    <property type="protein sequence ID" value="ENSANIP00000014701.1"/>
    <property type="gene ID" value="ENSANIG00000009861.1"/>
</dbReference>
<evidence type="ECO:0000313" key="21">
    <source>
        <dbReference type="Proteomes" id="UP000694541"/>
    </source>
</evidence>
<accession>A0A8B9RWS9</accession>
<dbReference type="Gene3D" id="3.40.50.970">
    <property type="match status" value="2"/>
</dbReference>
<dbReference type="GO" id="GO:0045252">
    <property type="term" value="C:oxoglutarate dehydrogenase complex"/>
    <property type="evidence" value="ECO:0007669"/>
    <property type="project" value="TreeGrafter"/>
</dbReference>
<evidence type="ECO:0000256" key="11">
    <source>
        <dbReference type="ARBA" id="ARBA00023052"/>
    </source>
</evidence>
<dbReference type="InterPro" id="IPR001017">
    <property type="entry name" value="DH_E1"/>
</dbReference>
<protein>
    <recommendedName>
        <fullName evidence="16">2-oxoglutarate dehydrogenase-like, mitochondrial</fullName>
        <ecNumber evidence="5">1.2.4.2</ecNumber>
    </recommendedName>
    <alternativeName>
        <fullName evidence="17">2-oxoglutarate dehydrogenase complex component E1-like</fullName>
    </alternativeName>
    <alternativeName>
        <fullName evidence="18">Alpha-ketoglutarate dehydrogenase-like</fullName>
    </alternativeName>
</protein>
<dbReference type="EC" id="1.2.4.2" evidence="5"/>
<evidence type="ECO:0000256" key="10">
    <source>
        <dbReference type="ARBA" id="ARBA00023002"/>
    </source>
</evidence>
<comment type="catalytic activity">
    <reaction evidence="14">
        <text>N(6)-[(R)-lipoyl]-L-lysyl-[protein] + 2-oxoglutarate + H(+) = N(6)-[(R)-S(8)-succinyldihydrolipoyl]-L-lysyl-[protein] + CO2</text>
        <dbReference type="Rhea" id="RHEA:12188"/>
        <dbReference type="Rhea" id="RHEA-COMP:10474"/>
        <dbReference type="Rhea" id="RHEA-COMP:20092"/>
        <dbReference type="ChEBI" id="CHEBI:15378"/>
        <dbReference type="ChEBI" id="CHEBI:16526"/>
        <dbReference type="ChEBI" id="CHEBI:16810"/>
        <dbReference type="ChEBI" id="CHEBI:83099"/>
        <dbReference type="ChEBI" id="CHEBI:83120"/>
        <dbReference type="EC" id="1.2.4.2"/>
    </reaction>
    <physiologicalReaction direction="left-to-right" evidence="14">
        <dbReference type="Rhea" id="RHEA:12189"/>
    </physiologicalReaction>
</comment>
<proteinExistence type="inferred from homology"/>
<dbReference type="Pfam" id="PF02779">
    <property type="entry name" value="Transket_pyr"/>
    <property type="match status" value="1"/>
</dbReference>
<dbReference type="FunFam" id="3.40.50.12470:FF:000001">
    <property type="entry name" value="2-oxoglutarate dehydrogenase, mitochondrial isoform X1"/>
    <property type="match status" value="1"/>
</dbReference>
<evidence type="ECO:0000256" key="9">
    <source>
        <dbReference type="ARBA" id="ARBA00022946"/>
    </source>
</evidence>
<dbReference type="InterPro" id="IPR011603">
    <property type="entry name" value="2oxoglutarate_DH_E1"/>
</dbReference>
<evidence type="ECO:0000256" key="17">
    <source>
        <dbReference type="ARBA" id="ARBA00077399"/>
    </source>
</evidence>
<dbReference type="GO" id="GO:0005759">
    <property type="term" value="C:mitochondrial matrix"/>
    <property type="evidence" value="ECO:0007669"/>
    <property type="project" value="UniProtKB-SubCell"/>
</dbReference>
<dbReference type="GO" id="GO:0004591">
    <property type="term" value="F:oxoglutarate dehydrogenase (succinyl-transferring) activity"/>
    <property type="evidence" value="ECO:0007669"/>
    <property type="project" value="UniProtKB-EC"/>
</dbReference>
<keyword evidence="21" id="KW-1185">Reference proteome</keyword>
<evidence type="ECO:0000256" key="8">
    <source>
        <dbReference type="ARBA" id="ARBA00022842"/>
    </source>
</evidence>